<keyword evidence="2" id="KW-1185">Reference proteome</keyword>
<name>A0A368G755_ANCCA</name>
<sequence>MRIGKHRTQMSFTLDYVTSVHADIVHSNPHYYISRVELEMSRLLKAYGVNYDPNYIRTST</sequence>
<organism evidence="1 2">
    <name type="scientific">Ancylostoma caninum</name>
    <name type="common">Dog hookworm</name>
    <dbReference type="NCBI Taxonomy" id="29170"/>
    <lineage>
        <taxon>Eukaryota</taxon>
        <taxon>Metazoa</taxon>
        <taxon>Ecdysozoa</taxon>
        <taxon>Nematoda</taxon>
        <taxon>Chromadorea</taxon>
        <taxon>Rhabditida</taxon>
        <taxon>Rhabditina</taxon>
        <taxon>Rhabditomorpha</taxon>
        <taxon>Strongyloidea</taxon>
        <taxon>Ancylostomatidae</taxon>
        <taxon>Ancylostomatinae</taxon>
        <taxon>Ancylostoma</taxon>
    </lineage>
</organism>
<dbReference type="AlphaFoldDB" id="A0A368G755"/>
<dbReference type="Proteomes" id="UP000252519">
    <property type="component" value="Unassembled WGS sequence"/>
</dbReference>
<reference evidence="1 2" key="1">
    <citation type="submission" date="2014-10" db="EMBL/GenBank/DDBJ databases">
        <title>Draft genome of the hookworm Ancylostoma caninum.</title>
        <authorList>
            <person name="Mitreva M."/>
        </authorList>
    </citation>
    <scope>NUCLEOTIDE SEQUENCE [LARGE SCALE GENOMIC DNA]</scope>
    <source>
        <strain evidence="1 2">Baltimore</strain>
    </source>
</reference>
<comment type="caution">
    <text evidence="1">The sequence shown here is derived from an EMBL/GenBank/DDBJ whole genome shotgun (WGS) entry which is preliminary data.</text>
</comment>
<evidence type="ECO:0000313" key="2">
    <source>
        <dbReference type="Proteomes" id="UP000252519"/>
    </source>
</evidence>
<gene>
    <name evidence="1" type="ORF">ANCCAN_14926</name>
</gene>
<evidence type="ECO:0000313" key="1">
    <source>
        <dbReference type="EMBL" id="RCN39129.1"/>
    </source>
</evidence>
<dbReference type="EMBL" id="JOJR01000354">
    <property type="protein sequence ID" value="RCN39129.1"/>
    <property type="molecule type" value="Genomic_DNA"/>
</dbReference>
<accession>A0A368G755</accession>
<proteinExistence type="predicted"/>
<protein>
    <submittedName>
        <fullName evidence="1">Uncharacterized protein</fullName>
    </submittedName>
</protein>